<accession>A0A2V1DK66</accession>
<dbReference type="Proteomes" id="UP000244855">
    <property type="component" value="Unassembled WGS sequence"/>
</dbReference>
<feature type="chain" id="PRO_5016041791" evidence="1">
    <location>
        <begin position="22"/>
        <end position="150"/>
    </location>
</feature>
<reference evidence="2 3" key="1">
    <citation type="journal article" date="2018" name="Sci. Rep.">
        <title>Comparative genomics provides insights into the lifestyle and reveals functional heterogeneity of dark septate endophytic fungi.</title>
        <authorList>
            <person name="Knapp D.G."/>
            <person name="Nemeth J.B."/>
            <person name="Barry K."/>
            <person name="Hainaut M."/>
            <person name="Henrissat B."/>
            <person name="Johnson J."/>
            <person name="Kuo A."/>
            <person name="Lim J.H.P."/>
            <person name="Lipzen A."/>
            <person name="Nolan M."/>
            <person name="Ohm R.A."/>
            <person name="Tamas L."/>
            <person name="Grigoriev I.V."/>
            <person name="Spatafora J.W."/>
            <person name="Nagy L.G."/>
            <person name="Kovacs G.M."/>
        </authorList>
    </citation>
    <scope>NUCLEOTIDE SEQUENCE [LARGE SCALE GENOMIC DNA]</scope>
    <source>
        <strain evidence="2 3">DSE2036</strain>
    </source>
</reference>
<evidence type="ECO:0000256" key="1">
    <source>
        <dbReference type="SAM" id="SignalP"/>
    </source>
</evidence>
<dbReference type="EMBL" id="KZ805411">
    <property type="protein sequence ID" value="PVH98510.1"/>
    <property type="molecule type" value="Genomic_DNA"/>
</dbReference>
<evidence type="ECO:0000313" key="2">
    <source>
        <dbReference type="EMBL" id="PVH98510.1"/>
    </source>
</evidence>
<keyword evidence="3" id="KW-1185">Reference proteome</keyword>
<name>A0A2V1DK66_9PLEO</name>
<feature type="signal peptide" evidence="1">
    <location>
        <begin position="1"/>
        <end position="21"/>
    </location>
</feature>
<protein>
    <submittedName>
        <fullName evidence="2">Uncharacterized protein</fullName>
    </submittedName>
</protein>
<evidence type="ECO:0000313" key="3">
    <source>
        <dbReference type="Proteomes" id="UP000244855"/>
    </source>
</evidence>
<proteinExistence type="predicted"/>
<keyword evidence="1" id="KW-0732">Signal</keyword>
<dbReference type="AlphaFoldDB" id="A0A2V1DK66"/>
<sequence length="150" mass="16449">MAGLKMHHCAGPNCFFHLLIALLYYSPPPPLCYRATVPVDYRYRQAPMVGRAQHISIASFDTSRQDETRQDKTIAAHTTFLNGHGGHAIAIGRIAGLRAPVIGGPPTSMSSVFQRSSQSRAAKRFWPVSYPGVPPIHMAVKPPNIMQLTT</sequence>
<organism evidence="2 3">
    <name type="scientific">Periconia macrospinosa</name>
    <dbReference type="NCBI Taxonomy" id="97972"/>
    <lineage>
        <taxon>Eukaryota</taxon>
        <taxon>Fungi</taxon>
        <taxon>Dikarya</taxon>
        <taxon>Ascomycota</taxon>
        <taxon>Pezizomycotina</taxon>
        <taxon>Dothideomycetes</taxon>
        <taxon>Pleosporomycetidae</taxon>
        <taxon>Pleosporales</taxon>
        <taxon>Massarineae</taxon>
        <taxon>Periconiaceae</taxon>
        <taxon>Periconia</taxon>
    </lineage>
</organism>
<gene>
    <name evidence="2" type="ORF">DM02DRAFT_43829</name>
</gene>